<organism evidence="2">
    <name type="scientific">Corethron hystrix</name>
    <dbReference type="NCBI Taxonomy" id="216773"/>
    <lineage>
        <taxon>Eukaryota</taxon>
        <taxon>Sar</taxon>
        <taxon>Stramenopiles</taxon>
        <taxon>Ochrophyta</taxon>
        <taxon>Bacillariophyta</taxon>
        <taxon>Coscinodiscophyceae</taxon>
        <taxon>Corethrophycidae</taxon>
        <taxon>Corethrales</taxon>
        <taxon>Corethraceae</taxon>
        <taxon>Corethron</taxon>
    </lineage>
</organism>
<proteinExistence type="predicted"/>
<evidence type="ECO:0000256" key="1">
    <source>
        <dbReference type="SAM" id="MobiDB-lite"/>
    </source>
</evidence>
<feature type="compositionally biased region" description="Polar residues" evidence="1">
    <location>
        <begin position="991"/>
        <end position="1002"/>
    </location>
</feature>
<feature type="region of interest" description="Disordered" evidence="1">
    <location>
        <begin position="980"/>
        <end position="1017"/>
    </location>
</feature>
<gene>
    <name evidence="2" type="ORF">CHYS00102_LOCUS13938</name>
</gene>
<accession>A0A7S1BGU3</accession>
<reference evidence="2" key="1">
    <citation type="submission" date="2021-01" db="EMBL/GenBank/DDBJ databases">
        <authorList>
            <person name="Corre E."/>
            <person name="Pelletier E."/>
            <person name="Niang G."/>
            <person name="Scheremetjew M."/>
            <person name="Finn R."/>
            <person name="Kale V."/>
            <person name="Holt S."/>
            <person name="Cochrane G."/>
            <person name="Meng A."/>
            <person name="Brown T."/>
            <person name="Cohen L."/>
        </authorList>
    </citation>
    <scope>NUCLEOTIDE SEQUENCE</scope>
    <source>
        <strain evidence="2">308</strain>
    </source>
</reference>
<dbReference type="EMBL" id="HBFR01019258">
    <property type="protein sequence ID" value="CAD8886740.1"/>
    <property type="molecule type" value="Transcribed_RNA"/>
</dbReference>
<feature type="region of interest" description="Disordered" evidence="1">
    <location>
        <begin position="746"/>
        <end position="788"/>
    </location>
</feature>
<feature type="region of interest" description="Disordered" evidence="1">
    <location>
        <begin position="824"/>
        <end position="874"/>
    </location>
</feature>
<feature type="compositionally biased region" description="Polar residues" evidence="1">
    <location>
        <begin position="759"/>
        <end position="768"/>
    </location>
</feature>
<sequence length="1257" mass="139084">MVGKHDGSVGPVVSEEYFLERFDLNRSYDSEGNLCLMDAIDLTPLTSSRSYDAVTHREAARLQVDDEPFDRTDCNSTAISRSVSSSGFSFENSFGSEELSEHRYCDQITLESPKSGEFYESSPYSHENYAHVATSTFSVPGMEESQPSEVKSFEGFENEQVFHESLILDLKQKKSQTCSVHCHIATSFDAKKDESFKDSEDEPKQEIDSNFALVGNLNHDTDTKLKILGKNINNVSLSRGETAVAPGIDNQNNLLKDCTDSNDQSDGPSLGITAFDNDNDVKNELDRLSEDFSDCEIWSSNNFSKLNETGGTHGEKRSENDTISSSSTTYFSLPTNIGNKLCDELNTSVMDTMVIPFDSFEEGNQHENTHTDEATVRFLESFQAFNPFERQYLPESAPPASFEDLFFQPSKDDEQNKCIPSSELFKGNCGADGLDCDKLLFKQGNKDQVLRPLEECRIDKQLAQLDLDETECYHFESDDVPLDISVNDDCANKKDSIILECTGQGAVHIGDLQKKISDDDSNGPVYIFLGDDSDCECEKSVNSIVPPLEVNLLSNECEKQDALDSDIMEQADIVESTVEEVKIKKEIDIVMVESMTEQLSTKKELVVFPPTNEEGKLFPDSTESTRYKTYGISPTLEKNVESSLDLNKKNYEKNKKGGLSLQSFQKACENTCSNEDYIKFNSNSETKYEYDESEHISQNCEYKSSSSIEGDEKCQNNVEEMPQILSQTFLDPLSPEKMGIMEKGSHSIITTSPPPSPLQCDSSSTTSQPKPPRVPLKHKNSMPVSVPPYLPTLPQNIMHLVLPPPPPPPRHLKKKRDEKYVVSNEPLPSKTTDGLDLPVNNGLDAGDLSSNSSESDTTDSDEHSTSSSTHSSIVHGKNELPIKFQNLTKTFVENSMIYPVEKFSSATEDVLYKTDHSNLDHHNKKEFKIGMTGTDGQLEISLVKEIGQSEIEIVVHESFDQNSENTNLVQITCSELTSNISESTDKDNDDSSANNVPRNTIGTMYISGSDSEDSSEPEIPVDWNLMHNKYKHVLNTGMTSAPCIPGEEIVEEIILEDNVETHLPLSLPPAYNVNHEVTDQSKSGNYMHVKNLNESSIDSQNSQIESLDNLSRKGQSNIFHGNDSSVCVISCFDDGKYLNALASAENEEFFSSSQELYSSLSDSSKTVDSLMISTAVEAIDMVLHRSKNVAQSPKHESTFEIPIAVSDIGISLSDSLSSDIASTEGSVDSSTLAALGALIDNMQKVEVGANSHVFTKG</sequence>
<name>A0A7S1BGU3_9STRA</name>
<evidence type="ECO:0000313" key="2">
    <source>
        <dbReference type="EMBL" id="CAD8886740.1"/>
    </source>
</evidence>
<protein>
    <submittedName>
        <fullName evidence="2">Uncharacterized protein</fullName>
    </submittedName>
</protein>
<feature type="region of interest" description="Disordered" evidence="1">
    <location>
        <begin position="306"/>
        <end position="327"/>
    </location>
</feature>
<dbReference type="AlphaFoldDB" id="A0A7S1BGU3"/>